<dbReference type="AlphaFoldDB" id="A0A6G0YF26"/>
<organism evidence="1 2">
    <name type="scientific">Aphis craccivora</name>
    <name type="common">Cowpea aphid</name>
    <dbReference type="NCBI Taxonomy" id="307492"/>
    <lineage>
        <taxon>Eukaryota</taxon>
        <taxon>Metazoa</taxon>
        <taxon>Ecdysozoa</taxon>
        <taxon>Arthropoda</taxon>
        <taxon>Hexapoda</taxon>
        <taxon>Insecta</taxon>
        <taxon>Pterygota</taxon>
        <taxon>Neoptera</taxon>
        <taxon>Paraneoptera</taxon>
        <taxon>Hemiptera</taxon>
        <taxon>Sternorrhyncha</taxon>
        <taxon>Aphidomorpha</taxon>
        <taxon>Aphidoidea</taxon>
        <taxon>Aphididae</taxon>
        <taxon>Aphidini</taxon>
        <taxon>Aphis</taxon>
        <taxon>Aphis</taxon>
    </lineage>
</organism>
<gene>
    <name evidence="1" type="ORF">FWK35_00013969</name>
</gene>
<accession>A0A6G0YF26</accession>
<reference evidence="1 2" key="1">
    <citation type="submission" date="2019-08" db="EMBL/GenBank/DDBJ databases">
        <title>Whole genome of Aphis craccivora.</title>
        <authorList>
            <person name="Voronova N.V."/>
            <person name="Shulinski R.S."/>
            <person name="Bandarenka Y.V."/>
            <person name="Zhorov D.G."/>
            <person name="Warner D."/>
        </authorList>
    </citation>
    <scope>NUCLEOTIDE SEQUENCE [LARGE SCALE GENOMIC DNA]</scope>
    <source>
        <strain evidence="1">180601</strain>
        <tissue evidence="1">Whole Body</tissue>
    </source>
</reference>
<proteinExistence type="predicted"/>
<dbReference type="OrthoDB" id="1607513at2759"/>
<dbReference type="Proteomes" id="UP000478052">
    <property type="component" value="Unassembled WGS sequence"/>
</dbReference>
<comment type="caution">
    <text evidence="1">The sequence shown here is derived from an EMBL/GenBank/DDBJ whole genome shotgun (WGS) entry which is preliminary data.</text>
</comment>
<keyword evidence="2" id="KW-1185">Reference proteome</keyword>
<evidence type="ECO:0000313" key="1">
    <source>
        <dbReference type="EMBL" id="KAF0754438.1"/>
    </source>
</evidence>
<protein>
    <submittedName>
        <fullName evidence="1">Uncharacterized protein</fullName>
    </submittedName>
</protein>
<sequence length="192" mass="22215">MSTKKAPGEDGIDAKILRKAWKIWRTADVVTIMKGKDKPREDPRFFRPVINTVAQHIRNNSNNAETLPAVPVEERDECCIWNNFDSTTSTITPQGTNTSKAIIEVNRYIDDNILPRTSDSFSWWRDNSYNNPNLKEHNCDIPIPSKTEQVRRIQLLQRVETYPVNFKSCLITADYLTTRCSALKTHKLYRQC</sequence>
<dbReference type="EMBL" id="VUJU01004408">
    <property type="protein sequence ID" value="KAF0754438.1"/>
    <property type="molecule type" value="Genomic_DNA"/>
</dbReference>
<name>A0A6G0YF26_APHCR</name>
<evidence type="ECO:0000313" key="2">
    <source>
        <dbReference type="Proteomes" id="UP000478052"/>
    </source>
</evidence>